<proteinExistence type="predicted"/>
<feature type="chain" id="PRO_5012194568" evidence="1">
    <location>
        <begin position="22"/>
        <end position="102"/>
    </location>
</feature>
<protein>
    <submittedName>
        <fullName evidence="2">Uncharacterized protein</fullName>
    </submittedName>
</protein>
<organism evidence="2 3">
    <name type="scientific">Neisseria chenwenguii</name>
    <dbReference type="NCBI Taxonomy" id="1853278"/>
    <lineage>
        <taxon>Bacteria</taxon>
        <taxon>Pseudomonadati</taxon>
        <taxon>Pseudomonadota</taxon>
        <taxon>Betaproteobacteria</taxon>
        <taxon>Neisseriales</taxon>
        <taxon>Neisseriaceae</taxon>
        <taxon>Neisseria</taxon>
    </lineage>
</organism>
<reference evidence="2 3" key="1">
    <citation type="submission" date="2017-06" db="EMBL/GenBank/DDBJ databases">
        <title>Neisseria chenwenguii sp. nov., isolated from the intestinal contents of Tibetan Plateau Pika in Yushu, Qinghai Province, China.</title>
        <authorList>
            <person name="Zhang G."/>
        </authorList>
    </citation>
    <scope>NUCLEOTIDE SEQUENCE [LARGE SCALE GENOMIC DNA]</scope>
    <source>
        <strain evidence="2 3">10023</strain>
    </source>
</reference>
<accession>A0A220S3J6</accession>
<keyword evidence="3" id="KW-1185">Reference proteome</keyword>
<dbReference type="Proteomes" id="UP000198238">
    <property type="component" value="Chromosome"/>
</dbReference>
<feature type="signal peptide" evidence="1">
    <location>
        <begin position="1"/>
        <end position="21"/>
    </location>
</feature>
<name>A0A220S3J6_9NEIS</name>
<dbReference type="AlphaFoldDB" id="A0A220S3J6"/>
<dbReference type="EMBL" id="CP022278">
    <property type="protein sequence ID" value="ASK28050.1"/>
    <property type="molecule type" value="Genomic_DNA"/>
</dbReference>
<evidence type="ECO:0000256" key="1">
    <source>
        <dbReference type="SAM" id="SignalP"/>
    </source>
</evidence>
<dbReference type="RefSeq" id="WP_089036742.1">
    <property type="nucleotide sequence ID" value="NZ_CP022278.1"/>
</dbReference>
<dbReference type="KEGG" id="nei:BG910_10190"/>
<keyword evidence="1" id="KW-0732">Signal</keyword>
<gene>
    <name evidence="2" type="ORF">BG910_10190</name>
</gene>
<evidence type="ECO:0000313" key="2">
    <source>
        <dbReference type="EMBL" id="ASK28050.1"/>
    </source>
</evidence>
<evidence type="ECO:0000313" key="3">
    <source>
        <dbReference type="Proteomes" id="UP000198238"/>
    </source>
</evidence>
<sequence>MKHYSLALAVSAVFIATSAMAEELADPDGIRPIKIFSPPKPITPNIAQGYFPENQFDPTCAEAVGTVSRLKRRNRTNVSSDDAAWRFAYGYAQKTVLTVPAA</sequence>